<keyword evidence="6" id="KW-0411">Iron-sulfur</keyword>
<dbReference type="SUPFAM" id="SSF52141">
    <property type="entry name" value="Uracil-DNA glycosylase-like"/>
    <property type="match status" value="1"/>
</dbReference>
<dbReference type="GO" id="GO:0046872">
    <property type="term" value="F:metal ion binding"/>
    <property type="evidence" value="ECO:0007669"/>
    <property type="project" value="UniProtKB-KW"/>
</dbReference>
<evidence type="ECO:0000256" key="8">
    <source>
        <dbReference type="SAM" id="MobiDB-lite"/>
    </source>
</evidence>
<evidence type="ECO:0000313" key="10">
    <source>
        <dbReference type="EMBL" id="NVN41368.1"/>
    </source>
</evidence>
<feature type="domain" description="Uracil-DNA glycosylase-like" evidence="9">
    <location>
        <begin position="106"/>
        <end position="253"/>
    </location>
</feature>
<accession>A0A850PBP2</accession>
<name>A0A850PBP2_9PROT</name>
<sequence length="264" mass="28241">MADALALLSLYLDWGVDTALDDQPHDRLQAAEVHAAPPVVPDATSPLPPQARTPKAASLRPTPTTDSLAGDALRRAAGCATIEALGAALRDFDGCALRQTATHTLAPTGAHGAPVMVVGEAPEAEEDRTGQLLDGPIGALTRRMFQTIGLEAFSYAPVVPWRPPGGRPPSDIELRLCLPFLRRAIVLLAPRRLVVMGALPARVLLDDTPARLRGRWHALDAGGDTPVQALVMRHPGQFAASPAARRESWQDLLRLRAELDKEMT</sequence>
<evidence type="ECO:0000256" key="1">
    <source>
        <dbReference type="ARBA" id="ARBA00022485"/>
    </source>
</evidence>
<dbReference type="AlphaFoldDB" id="A0A850PBP2"/>
<dbReference type="Pfam" id="PF03167">
    <property type="entry name" value="UDG"/>
    <property type="match status" value="1"/>
</dbReference>
<comment type="caution">
    <text evidence="10">The sequence shown here is derived from an EMBL/GenBank/DDBJ whole genome shotgun (WGS) entry which is preliminary data.</text>
</comment>
<dbReference type="Proteomes" id="UP000585665">
    <property type="component" value="Unassembled WGS sequence"/>
</dbReference>
<dbReference type="SMART" id="SM00987">
    <property type="entry name" value="UreE_C"/>
    <property type="match status" value="1"/>
</dbReference>
<keyword evidence="2" id="KW-0479">Metal-binding</keyword>
<dbReference type="SMART" id="SM00986">
    <property type="entry name" value="UDG"/>
    <property type="match status" value="1"/>
</dbReference>
<keyword evidence="3" id="KW-0227">DNA damage</keyword>
<evidence type="ECO:0000256" key="6">
    <source>
        <dbReference type="ARBA" id="ARBA00023014"/>
    </source>
</evidence>
<dbReference type="CDD" id="cd10030">
    <property type="entry name" value="UDG-F4_TTUDGA_SPO1dp_like"/>
    <property type="match status" value="1"/>
</dbReference>
<reference evidence="10 11" key="1">
    <citation type="submission" date="2020-06" db="EMBL/GenBank/DDBJ databases">
        <title>Description of novel acetic acid bacteria.</title>
        <authorList>
            <person name="Sombolestani A."/>
        </authorList>
    </citation>
    <scope>NUCLEOTIDE SEQUENCE [LARGE SCALE GENOMIC DNA]</scope>
    <source>
        <strain evidence="10 11">LMG 27010</strain>
    </source>
</reference>
<proteinExistence type="predicted"/>
<dbReference type="Gene3D" id="3.40.470.10">
    <property type="entry name" value="Uracil-DNA glycosylase-like domain"/>
    <property type="match status" value="1"/>
</dbReference>
<keyword evidence="5" id="KW-0408">Iron</keyword>
<dbReference type="InterPro" id="IPR051536">
    <property type="entry name" value="UDG_Type-4/5"/>
</dbReference>
<evidence type="ECO:0000256" key="5">
    <source>
        <dbReference type="ARBA" id="ARBA00023004"/>
    </source>
</evidence>
<dbReference type="RefSeq" id="WP_176614271.1">
    <property type="nucleotide sequence ID" value="NZ_JABXXR010000119.1"/>
</dbReference>
<evidence type="ECO:0000256" key="2">
    <source>
        <dbReference type="ARBA" id="ARBA00022723"/>
    </source>
</evidence>
<dbReference type="GO" id="GO:0051539">
    <property type="term" value="F:4 iron, 4 sulfur cluster binding"/>
    <property type="evidence" value="ECO:0007669"/>
    <property type="project" value="UniProtKB-KW"/>
</dbReference>
<evidence type="ECO:0000313" key="11">
    <source>
        <dbReference type="Proteomes" id="UP000585665"/>
    </source>
</evidence>
<dbReference type="InterPro" id="IPR005122">
    <property type="entry name" value="Uracil-DNA_glycosylase-like"/>
</dbReference>
<evidence type="ECO:0000259" key="9">
    <source>
        <dbReference type="SMART" id="SM00986"/>
    </source>
</evidence>
<dbReference type="GO" id="GO:0006281">
    <property type="term" value="P:DNA repair"/>
    <property type="evidence" value="ECO:0007669"/>
    <property type="project" value="UniProtKB-KW"/>
</dbReference>
<evidence type="ECO:0000256" key="3">
    <source>
        <dbReference type="ARBA" id="ARBA00022763"/>
    </source>
</evidence>
<gene>
    <name evidence="10" type="ORF">HUK82_12450</name>
</gene>
<dbReference type="PANTHER" id="PTHR33693:SF1">
    <property type="entry name" value="TYPE-4 URACIL-DNA GLYCOSYLASE"/>
    <property type="match status" value="1"/>
</dbReference>
<keyword evidence="11" id="KW-1185">Reference proteome</keyword>
<dbReference type="EMBL" id="JABXXR010000119">
    <property type="protein sequence ID" value="NVN41368.1"/>
    <property type="molecule type" value="Genomic_DNA"/>
</dbReference>
<dbReference type="InterPro" id="IPR036895">
    <property type="entry name" value="Uracil-DNA_glycosylase-like_sf"/>
</dbReference>
<feature type="region of interest" description="Disordered" evidence="8">
    <location>
        <begin position="36"/>
        <end position="68"/>
    </location>
</feature>
<dbReference type="PANTHER" id="PTHR33693">
    <property type="entry name" value="TYPE-5 URACIL-DNA GLYCOSYLASE"/>
    <property type="match status" value="1"/>
</dbReference>
<evidence type="ECO:0000256" key="4">
    <source>
        <dbReference type="ARBA" id="ARBA00022801"/>
    </source>
</evidence>
<keyword evidence="7" id="KW-0234">DNA repair</keyword>
<protein>
    <submittedName>
        <fullName evidence="10">Uracil-DNA glycosylase</fullName>
    </submittedName>
</protein>
<keyword evidence="4" id="KW-0378">Hydrolase</keyword>
<evidence type="ECO:0000256" key="7">
    <source>
        <dbReference type="ARBA" id="ARBA00023204"/>
    </source>
</evidence>
<organism evidence="10 11">
    <name type="scientific">Ameyamaea chiangmaiensis</name>
    <dbReference type="NCBI Taxonomy" id="442969"/>
    <lineage>
        <taxon>Bacteria</taxon>
        <taxon>Pseudomonadati</taxon>
        <taxon>Pseudomonadota</taxon>
        <taxon>Alphaproteobacteria</taxon>
        <taxon>Acetobacterales</taxon>
        <taxon>Acetobacteraceae</taxon>
        <taxon>Ameyamaea</taxon>
    </lineage>
</organism>
<dbReference type="GO" id="GO:0097506">
    <property type="term" value="F:deaminated base DNA N-glycosylase activity"/>
    <property type="evidence" value="ECO:0007669"/>
    <property type="project" value="UniProtKB-ARBA"/>
</dbReference>
<keyword evidence="1" id="KW-0004">4Fe-4S</keyword>